<keyword evidence="2" id="KW-0378">Hydrolase</keyword>
<sequence>MNRPASAHVHAHPRADADRLGALLDAFAALSEPDSGPGVTRLAYTPLERDAHAVFAARMADLGARVWTDAAGNTLAELPGSDPTAPAIGTGSHLDSVPNAGRFDGIAGVAAAVETARLVTEHGIAHRHPLRFVVFAAEEGARFGQACTGSRIVAGTTGPDDLHEKHDAEGVSLADAMAAVAFDPARVGDARWDPSDWAGFVELHIEQGAVLESRGRRVGVVDTISGSTRMRFDLTGRASHSGGTPMHLRADAAAAAAEVVLLVESVATRAAAGGTRATVGRIDVAPGSMTTIAGAASLWVDVRGLDREQQQRSATEIAERAAAVCDRRGVGFTSHPLADTPPVPLPAAIRDVLVDTCADLGIEPTVLASGASHDAQQVNRITPTGMIFVPSRDGISHDPAESTDIDDLALGTTVLAAGLLRLDAEL</sequence>
<dbReference type="InterPro" id="IPR002933">
    <property type="entry name" value="Peptidase_M20"/>
</dbReference>
<evidence type="ECO:0000256" key="3">
    <source>
        <dbReference type="PIRSR" id="PIRSR001235-1"/>
    </source>
</evidence>
<keyword evidence="3" id="KW-0862">Zinc</keyword>
<gene>
    <name evidence="5" type="ORF">FB558_4364</name>
</gene>
<dbReference type="GO" id="GO:0046872">
    <property type="term" value="F:metal ion binding"/>
    <property type="evidence" value="ECO:0007669"/>
    <property type="project" value="UniProtKB-KW"/>
</dbReference>
<comment type="caution">
    <text evidence="5">The sequence shown here is derived from an EMBL/GenBank/DDBJ whole genome shotgun (WGS) entry which is preliminary data.</text>
</comment>
<dbReference type="PANTHER" id="PTHR32494:SF5">
    <property type="entry name" value="ALLANTOATE AMIDOHYDROLASE"/>
    <property type="match status" value="1"/>
</dbReference>
<dbReference type="CDD" id="cd03884">
    <property type="entry name" value="M20_bAS"/>
    <property type="match status" value="1"/>
</dbReference>
<comment type="similarity">
    <text evidence="1">Belongs to the peptidase M20 family.</text>
</comment>
<dbReference type="OrthoDB" id="9808195at2"/>
<dbReference type="PIRSF" id="PIRSF001235">
    <property type="entry name" value="Amidase_carbamoylase"/>
    <property type="match status" value="1"/>
</dbReference>
<dbReference type="InterPro" id="IPR036264">
    <property type="entry name" value="Bact_exopeptidase_dim_dom"/>
</dbReference>
<feature type="binding site" evidence="3">
    <location>
        <position position="139"/>
    </location>
    <ligand>
        <name>Zn(2+)</name>
        <dbReference type="ChEBI" id="CHEBI:29105"/>
        <label>2</label>
    </ligand>
</feature>
<name>A0A543DR43_9PSEU</name>
<dbReference type="InterPro" id="IPR010158">
    <property type="entry name" value="Amidase_Cbmase"/>
</dbReference>
<evidence type="ECO:0000313" key="6">
    <source>
        <dbReference type="Proteomes" id="UP000315677"/>
    </source>
</evidence>
<dbReference type="NCBIfam" id="TIGR01879">
    <property type="entry name" value="hydantase"/>
    <property type="match status" value="1"/>
</dbReference>
<feature type="binding site" evidence="3">
    <location>
        <position position="93"/>
    </location>
    <ligand>
        <name>Zn(2+)</name>
        <dbReference type="ChEBI" id="CHEBI:29105"/>
        <label>1</label>
    </ligand>
</feature>
<dbReference type="EMBL" id="VFPA01000002">
    <property type="protein sequence ID" value="TQM11792.1"/>
    <property type="molecule type" value="Genomic_DNA"/>
</dbReference>
<dbReference type="Pfam" id="PF01546">
    <property type="entry name" value="Peptidase_M20"/>
    <property type="match status" value="1"/>
</dbReference>
<evidence type="ECO:0000313" key="5">
    <source>
        <dbReference type="EMBL" id="TQM11792.1"/>
    </source>
</evidence>
<organism evidence="5 6">
    <name type="scientific">Pseudonocardia kunmingensis</name>
    <dbReference type="NCBI Taxonomy" id="630975"/>
    <lineage>
        <taxon>Bacteria</taxon>
        <taxon>Bacillati</taxon>
        <taxon>Actinomycetota</taxon>
        <taxon>Actinomycetes</taxon>
        <taxon>Pseudonocardiales</taxon>
        <taxon>Pseudonocardiaceae</taxon>
        <taxon>Pseudonocardia</taxon>
    </lineage>
</organism>
<feature type="binding site" evidence="3">
    <location>
        <position position="104"/>
    </location>
    <ligand>
        <name>Zn(2+)</name>
        <dbReference type="ChEBI" id="CHEBI:29105"/>
        <label>2</label>
    </ligand>
</feature>
<keyword evidence="6" id="KW-1185">Reference proteome</keyword>
<comment type="cofactor">
    <cofactor evidence="3">
        <name>Zn(2+)</name>
        <dbReference type="ChEBI" id="CHEBI:29105"/>
    </cofactor>
    <text evidence="3">Binds 2 Zn(2+) ions per subunit.</text>
</comment>
<proteinExistence type="inferred from homology"/>
<dbReference type="RefSeq" id="WP_142056189.1">
    <property type="nucleotide sequence ID" value="NZ_VFPA01000002.1"/>
</dbReference>
<feature type="binding site" evidence="3">
    <location>
        <position position="204"/>
    </location>
    <ligand>
        <name>Zn(2+)</name>
        <dbReference type="ChEBI" id="CHEBI:29105"/>
        <label>1</label>
    </ligand>
</feature>
<dbReference type="AlphaFoldDB" id="A0A543DR43"/>
<reference evidence="5 6" key="1">
    <citation type="submission" date="2019-06" db="EMBL/GenBank/DDBJ databases">
        <title>Sequencing the genomes of 1000 actinobacteria strains.</title>
        <authorList>
            <person name="Klenk H.-P."/>
        </authorList>
    </citation>
    <scope>NUCLEOTIDE SEQUENCE [LARGE SCALE GENOMIC DNA]</scope>
    <source>
        <strain evidence="5 6">DSM 45301</strain>
    </source>
</reference>
<dbReference type="Proteomes" id="UP000315677">
    <property type="component" value="Unassembled WGS sequence"/>
</dbReference>
<feature type="domain" description="Peptidase M20 dimerisation" evidence="4">
    <location>
        <begin position="225"/>
        <end position="323"/>
    </location>
</feature>
<dbReference type="SUPFAM" id="SSF53187">
    <property type="entry name" value="Zn-dependent exopeptidases"/>
    <property type="match status" value="1"/>
</dbReference>
<dbReference type="SUPFAM" id="SSF55031">
    <property type="entry name" value="Bacterial exopeptidase dimerisation domain"/>
    <property type="match status" value="1"/>
</dbReference>
<dbReference type="Gene3D" id="3.40.630.10">
    <property type="entry name" value="Zn peptidases"/>
    <property type="match status" value="1"/>
</dbReference>
<dbReference type="GO" id="GO:0016813">
    <property type="term" value="F:hydrolase activity, acting on carbon-nitrogen (but not peptide) bonds, in linear amidines"/>
    <property type="evidence" value="ECO:0007669"/>
    <property type="project" value="InterPro"/>
</dbReference>
<evidence type="ECO:0000256" key="1">
    <source>
        <dbReference type="ARBA" id="ARBA00006153"/>
    </source>
</evidence>
<evidence type="ECO:0000259" key="4">
    <source>
        <dbReference type="Pfam" id="PF07687"/>
    </source>
</evidence>
<protein>
    <submittedName>
        <fullName evidence="5">Allantoate deiminase</fullName>
    </submittedName>
</protein>
<dbReference type="InterPro" id="IPR011650">
    <property type="entry name" value="Peptidase_M20_dimer"/>
</dbReference>
<dbReference type="NCBIfam" id="NF006771">
    <property type="entry name" value="PRK09290.1-5"/>
    <property type="match status" value="1"/>
</dbReference>
<accession>A0A543DR43</accession>
<dbReference type="PANTHER" id="PTHR32494">
    <property type="entry name" value="ALLANTOATE DEIMINASE-RELATED"/>
    <property type="match status" value="1"/>
</dbReference>
<dbReference type="Pfam" id="PF07687">
    <property type="entry name" value="M20_dimer"/>
    <property type="match status" value="1"/>
</dbReference>
<keyword evidence="3" id="KW-0479">Metal-binding</keyword>
<dbReference type="Gene3D" id="3.30.70.360">
    <property type="match status" value="1"/>
</dbReference>
<feature type="binding site" evidence="3">
    <location>
        <position position="104"/>
    </location>
    <ligand>
        <name>Zn(2+)</name>
        <dbReference type="ChEBI" id="CHEBI:29105"/>
        <label>1</label>
    </ligand>
</feature>
<feature type="binding site" evidence="3">
    <location>
        <position position="397"/>
    </location>
    <ligand>
        <name>Zn(2+)</name>
        <dbReference type="ChEBI" id="CHEBI:29105"/>
        <label>2</label>
    </ligand>
</feature>
<evidence type="ECO:0000256" key="2">
    <source>
        <dbReference type="ARBA" id="ARBA00022801"/>
    </source>
</evidence>